<dbReference type="Proteomes" id="UP001589776">
    <property type="component" value="Unassembled WGS sequence"/>
</dbReference>
<keyword evidence="2" id="KW-1185">Reference proteome</keyword>
<organism evidence="1 2">
    <name type="scientific">Paenibacillus chartarius</name>
    <dbReference type="NCBI Taxonomy" id="747481"/>
    <lineage>
        <taxon>Bacteria</taxon>
        <taxon>Bacillati</taxon>
        <taxon>Bacillota</taxon>
        <taxon>Bacilli</taxon>
        <taxon>Bacillales</taxon>
        <taxon>Paenibacillaceae</taxon>
        <taxon>Paenibacillus</taxon>
    </lineage>
</organism>
<sequence length="144" mass="15784">MSDSPIFFEFDEERSAYLALDTLHELGYRPNFVSGTEKPTLHIHIEKQDLTSALEIAQAYGGRMIELEDKAPSEEEAYAVAYDLDEGIRIPAHVVAEDFPEDYAHPQAEAGDASGTLIDDANAFHGAFDPSGDTYDGFSAGVRL</sequence>
<evidence type="ECO:0000313" key="1">
    <source>
        <dbReference type="EMBL" id="MFC0211596.1"/>
    </source>
</evidence>
<dbReference type="EMBL" id="JBHLWN010000021">
    <property type="protein sequence ID" value="MFC0211596.1"/>
    <property type="molecule type" value="Genomic_DNA"/>
</dbReference>
<evidence type="ECO:0008006" key="3">
    <source>
        <dbReference type="Google" id="ProtNLM"/>
    </source>
</evidence>
<protein>
    <recommendedName>
        <fullName evidence="3">Heat induced stress protein YflT</fullName>
    </recommendedName>
</protein>
<dbReference type="RefSeq" id="WP_377468580.1">
    <property type="nucleotide sequence ID" value="NZ_JBHLWN010000021.1"/>
</dbReference>
<evidence type="ECO:0000313" key="2">
    <source>
        <dbReference type="Proteomes" id="UP001589776"/>
    </source>
</evidence>
<comment type="caution">
    <text evidence="1">The sequence shown here is derived from an EMBL/GenBank/DDBJ whole genome shotgun (WGS) entry which is preliminary data.</text>
</comment>
<reference evidence="1 2" key="1">
    <citation type="submission" date="2024-09" db="EMBL/GenBank/DDBJ databases">
        <authorList>
            <person name="Sun Q."/>
            <person name="Mori K."/>
        </authorList>
    </citation>
    <scope>NUCLEOTIDE SEQUENCE [LARGE SCALE GENOMIC DNA]</scope>
    <source>
        <strain evidence="1 2">CCM 7759</strain>
    </source>
</reference>
<name>A0ABV6DG28_9BACL</name>
<accession>A0ABV6DG28</accession>
<gene>
    <name evidence="1" type="ORF">ACFFK0_03875</name>
</gene>
<proteinExistence type="predicted"/>